<organism evidence="2 3">
    <name type="scientific">Amycolatopsis thermophila</name>
    <dbReference type="NCBI Taxonomy" id="206084"/>
    <lineage>
        <taxon>Bacteria</taxon>
        <taxon>Bacillati</taxon>
        <taxon>Actinomycetota</taxon>
        <taxon>Actinomycetes</taxon>
        <taxon>Pseudonocardiales</taxon>
        <taxon>Pseudonocardiaceae</taxon>
        <taxon>Amycolatopsis</taxon>
    </lineage>
</organism>
<keyword evidence="3" id="KW-1185">Reference proteome</keyword>
<keyword evidence="2" id="KW-0238">DNA-binding</keyword>
<gene>
    <name evidence="2" type="ORF">FB470_005896</name>
</gene>
<dbReference type="RefSeq" id="WP_306996647.1">
    <property type="nucleotide sequence ID" value="NZ_JAUSUT010000001.1"/>
</dbReference>
<protein>
    <submittedName>
        <fullName evidence="2">DNA-binding protein YbaB</fullName>
    </submittedName>
</protein>
<dbReference type="SUPFAM" id="SSF82607">
    <property type="entry name" value="YbaB-like"/>
    <property type="match status" value="1"/>
</dbReference>
<dbReference type="Gene3D" id="3.30.1310.10">
    <property type="entry name" value="Nucleoid-associated protein YbaB-like domain"/>
    <property type="match status" value="1"/>
</dbReference>
<evidence type="ECO:0000256" key="1">
    <source>
        <dbReference type="SAM" id="MobiDB-lite"/>
    </source>
</evidence>
<accession>A0ABU0F2W0</accession>
<comment type="caution">
    <text evidence="2">The sequence shown here is derived from an EMBL/GenBank/DDBJ whole genome shotgun (WGS) entry which is preliminary data.</text>
</comment>
<evidence type="ECO:0000313" key="2">
    <source>
        <dbReference type="EMBL" id="MDQ0381902.1"/>
    </source>
</evidence>
<dbReference type="InterPro" id="IPR004401">
    <property type="entry name" value="YbaB/EbfC"/>
</dbReference>
<dbReference type="InterPro" id="IPR036894">
    <property type="entry name" value="YbaB-like_sf"/>
</dbReference>
<sequence>MDTEQWLADFQRRVDDLRGKSLRLREQLTEAAGTVTSPDGLVRVTAGPGGALRSLHIDERAMSGTASRLTDTIMRTFGQAQAKVAHEVAGALEPLAGDTEVMEVVRSFLPPVPEGAAEDEPAAGTESRAEAAEDDEADGRPW</sequence>
<name>A0ABU0F2W0_9PSEU</name>
<proteinExistence type="predicted"/>
<reference evidence="2 3" key="1">
    <citation type="submission" date="2023-07" db="EMBL/GenBank/DDBJ databases">
        <title>Sequencing the genomes of 1000 actinobacteria strains.</title>
        <authorList>
            <person name="Klenk H.-P."/>
        </authorList>
    </citation>
    <scope>NUCLEOTIDE SEQUENCE [LARGE SCALE GENOMIC DNA]</scope>
    <source>
        <strain evidence="2 3">DSM 45805</strain>
    </source>
</reference>
<dbReference type="Proteomes" id="UP001229651">
    <property type="component" value="Unassembled WGS sequence"/>
</dbReference>
<feature type="compositionally biased region" description="Acidic residues" evidence="1">
    <location>
        <begin position="132"/>
        <end position="142"/>
    </location>
</feature>
<dbReference type="EMBL" id="JAUSUT010000001">
    <property type="protein sequence ID" value="MDQ0381902.1"/>
    <property type="molecule type" value="Genomic_DNA"/>
</dbReference>
<evidence type="ECO:0000313" key="3">
    <source>
        <dbReference type="Proteomes" id="UP001229651"/>
    </source>
</evidence>
<dbReference type="Pfam" id="PF02575">
    <property type="entry name" value="YbaB_DNA_bd"/>
    <property type="match status" value="1"/>
</dbReference>
<dbReference type="GO" id="GO:0003677">
    <property type="term" value="F:DNA binding"/>
    <property type="evidence" value="ECO:0007669"/>
    <property type="project" value="UniProtKB-KW"/>
</dbReference>
<feature type="region of interest" description="Disordered" evidence="1">
    <location>
        <begin position="110"/>
        <end position="142"/>
    </location>
</feature>